<sequence length="184" mass="19723">MSSESQSRLDHLRDRIRRRVGPDVTLDRARSRISAYVYGNILVLTAVAGVNAADILDWTAFFVVGGTTITTFLAHILANSIGQHLGRTGKEAQLHIRDEIRDSLPIASSGSIPALMMSLGAMAIVPPLWAQLIAALIIVGRLAFLGILVEKLTARKSTFGILWSGVALAGLSSIIVGAKIFLTH</sequence>
<gene>
    <name evidence="2" type="ORF">SAMN06296378_2585</name>
</gene>
<keyword evidence="1" id="KW-0472">Membrane</keyword>
<evidence type="ECO:0000313" key="2">
    <source>
        <dbReference type="EMBL" id="SOE72694.1"/>
    </source>
</evidence>
<keyword evidence="3" id="KW-1185">Reference proteome</keyword>
<feature type="transmembrane region" description="Helical" evidence="1">
    <location>
        <begin position="161"/>
        <end position="182"/>
    </location>
</feature>
<dbReference type="RefSeq" id="WP_143544726.1">
    <property type="nucleotide sequence ID" value="NZ_BMLC01000004.1"/>
</dbReference>
<feature type="transmembrane region" description="Helical" evidence="1">
    <location>
        <begin position="59"/>
        <end position="82"/>
    </location>
</feature>
<evidence type="ECO:0000313" key="3">
    <source>
        <dbReference type="Proteomes" id="UP000219440"/>
    </source>
</evidence>
<accession>A0A2C9A149</accession>
<dbReference type="EMBL" id="OCST01000005">
    <property type="protein sequence ID" value="SOE72694.1"/>
    <property type="molecule type" value="Genomic_DNA"/>
</dbReference>
<feature type="transmembrane region" description="Helical" evidence="1">
    <location>
        <begin position="128"/>
        <end position="149"/>
    </location>
</feature>
<name>A0A2C9A149_9MICO</name>
<keyword evidence="1" id="KW-1133">Transmembrane helix</keyword>
<feature type="transmembrane region" description="Helical" evidence="1">
    <location>
        <begin position="103"/>
        <end position="122"/>
    </location>
</feature>
<evidence type="ECO:0000256" key="1">
    <source>
        <dbReference type="SAM" id="Phobius"/>
    </source>
</evidence>
<dbReference type="Proteomes" id="UP000219440">
    <property type="component" value="Unassembled WGS sequence"/>
</dbReference>
<dbReference type="AlphaFoldDB" id="A0A2C9A149"/>
<organism evidence="2 3">
    <name type="scientific">Salinibacterium xinjiangense</name>
    <dbReference type="NCBI Taxonomy" id="386302"/>
    <lineage>
        <taxon>Bacteria</taxon>
        <taxon>Bacillati</taxon>
        <taxon>Actinomycetota</taxon>
        <taxon>Actinomycetes</taxon>
        <taxon>Micrococcales</taxon>
        <taxon>Microbacteriaceae</taxon>
        <taxon>Salinibacterium</taxon>
    </lineage>
</organism>
<keyword evidence="1" id="KW-0812">Transmembrane</keyword>
<proteinExistence type="predicted"/>
<reference evidence="2 3" key="1">
    <citation type="submission" date="2017-09" db="EMBL/GenBank/DDBJ databases">
        <authorList>
            <person name="Ehlers B."/>
            <person name="Leendertz F.H."/>
        </authorList>
    </citation>
    <scope>NUCLEOTIDE SEQUENCE [LARGE SCALE GENOMIC DNA]</scope>
    <source>
        <strain evidence="2 3">CGMCC 1.05381</strain>
    </source>
</reference>
<protein>
    <submittedName>
        <fullName evidence="2">Uncharacterized protein</fullName>
    </submittedName>
</protein>
<feature type="transmembrane region" description="Helical" evidence="1">
    <location>
        <begin position="35"/>
        <end position="53"/>
    </location>
</feature>
<dbReference type="OrthoDB" id="5193366at2"/>